<dbReference type="AlphaFoldDB" id="A0AA86L3X3"/>
<evidence type="ECO:0000256" key="7">
    <source>
        <dbReference type="SAM" id="Phobius"/>
    </source>
</evidence>
<dbReference type="EMBL" id="CP012199">
    <property type="protein sequence ID" value="AMG75336.1"/>
    <property type="molecule type" value="Genomic_DNA"/>
</dbReference>
<proteinExistence type="predicted"/>
<keyword evidence="6 7" id="KW-0472">Membrane</keyword>
<dbReference type="PROSITE" id="PS50850">
    <property type="entry name" value="MFS"/>
    <property type="match status" value="1"/>
</dbReference>
<keyword evidence="10" id="KW-1185">Reference proteome</keyword>
<evidence type="ECO:0000256" key="1">
    <source>
        <dbReference type="ARBA" id="ARBA00004651"/>
    </source>
</evidence>
<dbReference type="InterPro" id="IPR036259">
    <property type="entry name" value="MFS_trans_sf"/>
</dbReference>
<keyword evidence="4 7" id="KW-0812">Transmembrane</keyword>
<dbReference type="CDD" id="cd06173">
    <property type="entry name" value="MFS_MefA_like"/>
    <property type="match status" value="1"/>
</dbReference>
<dbReference type="Gene3D" id="1.20.1250.20">
    <property type="entry name" value="MFS general substrate transporter like domains"/>
    <property type="match status" value="1"/>
</dbReference>
<feature type="transmembrane region" description="Helical" evidence="7">
    <location>
        <begin position="403"/>
        <end position="423"/>
    </location>
</feature>
<reference evidence="9 10" key="1">
    <citation type="journal article" date="2016" name="BMC Genomics">
        <title>Genomic analysis of the nitrate-respiring Sphingopyxis granuli (formerly Sphingomonas macrogoltabida) strain TFA.</title>
        <authorList>
            <person name="Garcia-Romero I."/>
            <person name="Perez-Pulido A.J."/>
            <person name="Gonzalez-Flores Y.E."/>
            <person name="Reyes-Ramirez F."/>
            <person name="Santero E."/>
            <person name="Floriano B."/>
        </authorList>
    </citation>
    <scope>NUCLEOTIDE SEQUENCE [LARGE SCALE GENOMIC DNA]</scope>
    <source>
        <strain evidence="9 10">TFA</strain>
    </source>
</reference>
<protein>
    <submittedName>
        <fullName evidence="9">ABC transporter permease</fullName>
    </submittedName>
</protein>
<keyword evidence="5 7" id="KW-1133">Transmembrane helix</keyword>
<dbReference type="InterPro" id="IPR010290">
    <property type="entry name" value="TM_effector"/>
</dbReference>
<dbReference type="InterPro" id="IPR020846">
    <property type="entry name" value="MFS_dom"/>
</dbReference>
<evidence type="ECO:0000256" key="2">
    <source>
        <dbReference type="ARBA" id="ARBA00022448"/>
    </source>
</evidence>
<accession>A0AA86L3X3</accession>
<evidence type="ECO:0000256" key="5">
    <source>
        <dbReference type="ARBA" id="ARBA00022989"/>
    </source>
</evidence>
<evidence type="ECO:0000313" key="9">
    <source>
        <dbReference type="EMBL" id="AMG75336.1"/>
    </source>
</evidence>
<dbReference type="GO" id="GO:0022857">
    <property type="term" value="F:transmembrane transporter activity"/>
    <property type="evidence" value="ECO:0007669"/>
    <property type="project" value="InterPro"/>
</dbReference>
<comment type="subcellular location">
    <subcellularLocation>
        <location evidence="1">Cell membrane</location>
        <topology evidence="1">Multi-pass membrane protein</topology>
    </subcellularLocation>
</comment>
<feature type="domain" description="Major facilitator superfamily (MFS) profile" evidence="8">
    <location>
        <begin position="278"/>
        <end position="465"/>
    </location>
</feature>
<dbReference type="Pfam" id="PF05977">
    <property type="entry name" value="MFS_3"/>
    <property type="match status" value="1"/>
</dbReference>
<feature type="transmembrane region" description="Helical" evidence="7">
    <location>
        <begin position="313"/>
        <end position="333"/>
    </location>
</feature>
<name>A0AA86L3X3_9SPHN</name>
<dbReference type="PANTHER" id="PTHR23513:SF11">
    <property type="entry name" value="STAPHYLOFERRIN A TRANSPORTER"/>
    <property type="match status" value="1"/>
</dbReference>
<feature type="transmembrane region" description="Helical" evidence="7">
    <location>
        <begin position="368"/>
        <end position="391"/>
    </location>
</feature>
<dbReference type="PANTHER" id="PTHR23513">
    <property type="entry name" value="INTEGRAL MEMBRANE EFFLUX PROTEIN-RELATED"/>
    <property type="match status" value="1"/>
</dbReference>
<keyword evidence="3" id="KW-1003">Cell membrane</keyword>
<feature type="transmembrane region" description="Helical" evidence="7">
    <location>
        <begin position="282"/>
        <end position="301"/>
    </location>
</feature>
<dbReference type="SUPFAM" id="SSF103473">
    <property type="entry name" value="MFS general substrate transporter"/>
    <property type="match status" value="1"/>
</dbReference>
<feature type="transmembrane region" description="Helical" evidence="7">
    <location>
        <begin position="104"/>
        <end position="126"/>
    </location>
</feature>
<evidence type="ECO:0000259" key="8">
    <source>
        <dbReference type="PROSITE" id="PS50850"/>
    </source>
</evidence>
<dbReference type="KEGG" id="sgi:SGRAN_2989"/>
<evidence type="ECO:0000256" key="6">
    <source>
        <dbReference type="ARBA" id="ARBA00023136"/>
    </source>
</evidence>
<feature type="transmembrane region" description="Helical" evidence="7">
    <location>
        <begin position="75"/>
        <end position="98"/>
    </location>
</feature>
<evidence type="ECO:0000256" key="4">
    <source>
        <dbReference type="ARBA" id="ARBA00022692"/>
    </source>
</evidence>
<evidence type="ECO:0000256" key="3">
    <source>
        <dbReference type="ARBA" id="ARBA00022475"/>
    </source>
</evidence>
<feature type="transmembrane region" description="Helical" evidence="7">
    <location>
        <begin position="345"/>
        <end position="362"/>
    </location>
</feature>
<dbReference type="Proteomes" id="UP000058599">
    <property type="component" value="Chromosome"/>
</dbReference>
<sequence length="465" mass="48583">MAAHVTSQADPRQWGAHEYFKGASNARMAHRAGAGLRGFRGAARRVGVIDAGSPAPSPSPSSSALAPFRFPAFRAIWIANLASNMGSMIQSVAAAWLMTELTPSHQFVALVQASASIPIMLLGIFAGAIADNFDRRRVMLAAQSAMLVVSAALTVTTWIGAMSPVLLLCFTLAVGCGTALNAPAWQASVRLQVGHEHLPQAIALNTIAFNLARSVGPALGGLLISLTGPAPAFALNALSYVALILVLLRWRPDITPPKRTPILAAIATGMRFCAQSDPLRRILARGLVFGLGAASFQALLPSLVRDRLHGTEIVYGLCLAAFGAGSICAALGIGAMRRRWGSETVVGASALIFAAALIPVAVTRSLPLLLLASFVTGAMWVSTLTTLNVAMQLRSPESILGRCLSIYQAVTFGGMALGAYLLGLVADLWSLPVALFAAAAWLALSAPALRIFAPMPGRNEGRVLP</sequence>
<gene>
    <name evidence="9" type="ORF">SGRAN_2989</name>
</gene>
<feature type="transmembrane region" description="Helical" evidence="7">
    <location>
        <begin position="230"/>
        <end position="250"/>
    </location>
</feature>
<dbReference type="RefSeq" id="WP_237233530.1">
    <property type="nucleotide sequence ID" value="NZ_CP012199.1"/>
</dbReference>
<organism evidence="9 10">
    <name type="scientific">Sphingopyxis granuli</name>
    <dbReference type="NCBI Taxonomy" id="267128"/>
    <lineage>
        <taxon>Bacteria</taxon>
        <taxon>Pseudomonadati</taxon>
        <taxon>Pseudomonadota</taxon>
        <taxon>Alphaproteobacteria</taxon>
        <taxon>Sphingomonadales</taxon>
        <taxon>Sphingomonadaceae</taxon>
        <taxon>Sphingopyxis</taxon>
    </lineage>
</organism>
<dbReference type="GO" id="GO:0005886">
    <property type="term" value="C:plasma membrane"/>
    <property type="evidence" value="ECO:0007669"/>
    <property type="project" value="UniProtKB-SubCell"/>
</dbReference>
<feature type="transmembrane region" description="Helical" evidence="7">
    <location>
        <begin position="429"/>
        <end position="452"/>
    </location>
</feature>
<keyword evidence="2" id="KW-0813">Transport</keyword>
<evidence type="ECO:0000313" key="10">
    <source>
        <dbReference type="Proteomes" id="UP000058599"/>
    </source>
</evidence>